<protein>
    <recommendedName>
        <fullName evidence="4">Secreted protein</fullName>
    </recommendedName>
</protein>
<organism evidence="2 3">
    <name type="scientific">Corynebacterium urogenitale</name>
    <dbReference type="NCBI Taxonomy" id="2487892"/>
    <lineage>
        <taxon>Bacteria</taxon>
        <taxon>Bacillati</taxon>
        <taxon>Actinomycetota</taxon>
        <taxon>Actinomycetes</taxon>
        <taxon>Mycobacteriales</taxon>
        <taxon>Corynebacteriaceae</taxon>
        <taxon>Corynebacterium</taxon>
    </lineage>
</organism>
<name>A0A5J6Z8A5_9CORY</name>
<evidence type="ECO:0008006" key="4">
    <source>
        <dbReference type="Google" id="ProtNLM"/>
    </source>
</evidence>
<accession>A0A5J6Z8A5</accession>
<gene>
    <name evidence="2" type="ORF">CUROG_02425</name>
</gene>
<sequence precursor="true">MKIRKFLTVTLAASALTAGMAAPAQAQTEGSLRLSDATVQGSVNYVKAGPIAWIAGGPWTPLLLGSMGSLDFLGVCIFPDAPYLCD</sequence>
<keyword evidence="3" id="KW-1185">Reference proteome</keyword>
<keyword evidence="1" id="KW-0732">Signal</keyword>
<proteinExistence type="predicted"/>
<feature type="signal peptide" evidence="1">
    <location>
        <begin position="1"/>
        <end position="26"/>
    </location>
</feature>
<dbReference type="Proteomes" id="UP000326711">
    <property type="component" value="Chromosome"/>
</dbReference>
<dbReference type="KEGG" id="cuo:CUROG_02425"/>
<evidence type="ECO:0000313" key="2">
    <source>
        <dbReference type="EMBL" id="QFQ01875.1"/>
    </source>
</evidence>
<evidence type="ECO:0000313" key="3">
    <source>
        <dbReference type="Proteomes" id="UP000326711"/>
    </source>
</evidence>
<dbReference type="RefSeq" id="WP_151902313.1">
    <property type="nucleotide sequence ID" value="NZ_CP045032.1"/>
</dbReference>
<evidence type="ECO:0000256" key="1">
    <source>
        <dbReference type="SAM" id="SignalP"/>
    </source>
</evidence>
<feature type="chain" id="PRO_5023821465" description="Secreted protein" evidence="1">
    <location>
        <begin position="27"/>
        <end position="86"/>
    </location>
</feature>
<dbReference type="AlphaFoldDB" id="A0A5J6Z8A5"/>
<dbReference type="EMBL" id="CP045032">
    <property type="protein sequence ID" value="QFQ01875.1"/>
    <property type="molecule type" value="Genomic_DNA"/>
</dbReference>
<reference evidence="3" key="1">
    <citation type="submission" date="2019-10" db="EMBL/GenBank/DDBJ databases">
        <title>Complete genome sequence of Corynebacterium urogenitalis DSM 108747, isolated from the genital tract of a cow.</title>
        <authorList>
            <person name="Ruckert C."/>
            <person name="Ballas P."/>
            <person name="Wagener K."/>
            <person name="Drillich M."/>
            <person name="Kaempfer P."/>
            <person name="Busse H.-J."/>
            <person name="Ehling-Schulz M."/>
        </authorList>
    </citation>
    <scope>NUCLEOTIDE SEQUENCE [LARGE SCALE GENOMIC DNA]</scope>
    <source>
        <strain evidence="3">LMM 1652</strain>
    </source>
</reference>